<reference evidence="8 9" key="1">
    <citation type="submission" date="2018-06" db="EMBL/GenBank/DDBJ databases">
        <authorList>
            <consortium name="Pathogen Informatics"/>
            <person name="Doyle S."/>
        </authorList>
    </citation>
    <scope>NUCLEOTIDE SEQUENCE [LARGE SCALE GENOMIC DNA]</scope>
    <source>
        <strain evidence="8 9">NCTC13163</strain>
    </source>
</reference>
<gene>
    <name evidence="8" type="primary">ydjZ_4</name>
    <name evidence="8" type="ORF">NCTC13163_02835</name>
</gene>
<feature type="transmembrane region" description="Helical" evidence="6">
    <location>
        <begin position="187"/>
        <end position="204"/>
    </location>
</feature>
<feature type="transmembrane region" description="Helical" evidence="6">
    <location>
        <begin position="38"/>
        <end position="59"/>
    </location>
</feature>
<dbReference type="Proteomes" id="UP000254060">
    <property type="component" value="Unassembled WGS sequence"/>
</dbReference>
<evidence type="ECO:0000256" key="1">
    <source>
        <dbReference type="ARBA" id="ARBA00004651"/>
    </source>
</evidence>
<feature type="domain" description="VTT" evidence="7">
    <location>
        <begin position="61"/>
        <end position="177"/>
    </location>
</feature>
<dbReference type="Pfam" id="PF09335">
    <property type="entry name" value="VTT_dom"/>
    <property type="match status" value="1"/>
</dbReference>
<evidence type="ECO:0000256" key="3">
    <source>
        <dbReference type="ARBA" id="ARBA00022692"/>
    </source>
</evidence>
<dbReference type="OrthoDB" id="9812980at2"/>
<name>A0A377FX50_9BACL</name>
<evidence type="ECO:0000313" key="9">
    <source>
        <dbReference type="Proteomes" id="UP000254060"/>
    </source>
</evidence>
<keyword evidence="3 6" id="KW-0812">Transmembrane</keyword>
<dbReference type="STRING" id="1397694.GCA_000702585_00258"/>
<accession>A0A377FX50</accession>
<dbReference type="InterPro" id="IPR032816">
    <property type="entry name" value="VTT_dom"/>
</dbReference>
<feature type="transmembrane region" description="Helical" evidence="6">
    <location>
        <begin position="154"/>
        <end position="175"/>
    </location>
</feature>
<dbReference type="AlphaFoldDB" id="A0A377FX50"/>
<dbReference type="EMBL" id="UGGP01000001">
    <property type="protein sequence ID" value="STO09399.1"/>
    <property type="molecule type" value="Genomic_DNA"/>
</dbReference>
<evidence type="ECO:0000256" key="2">
    <source>
        <dbReference type="ARBA" id="ARBA00022475"/>
    </source>
</evidence>
<comment type="subcellular location">
    <subcellularLocation>
        <location evidence="1 6">Cell membrane</location>
        <topology evidence="1 6">Multi-pass membrane protein</topology>
    </subcellularLocation>
</comment>
<keyword evidence="5 6" id="KW-0472">Membrane</keyword>
<evidence type="ECO:0000256" key="6">
    <source>
        <dbReference type="RuleBase" id="RU366058"/>
    </source>
</evidence>
<evidence type="ECO:0000313" key="8">
    <source>
        <dbReference type="EMBL" id="STO09399.1"/>
    </source>
</evidence>
<keyword evidence="2 6" id="KW-1003">Cell membrane</keyword>
<evidence type="ECO:0000256" key="4">
    <source>
        <dbReference type="ARBA" id="ARBA00022989"/>
    </source>
</evidence>
<proteinExistence type="inferred from homology"/>
<evidence type="ECO:0000259" key="7">
    <source>
        <dbReference type="Pfam" id="PF09335"/>
    </source>
</evidence>
<evidence type="ECO:0000256" key="5">
    <source>
        <dbReference type="ARBA" id="ARBA00023136"/>
    </source>
</evidence>
<dbReference type="GO" id="GO:0005886">
    <property type="term" value="C:plasma membrane"/>
    <property type="evidence" value="ECO:0007669"/>
    <property type="project" value="UniProtKB-SubCell"/>
</dbReference>
<protein>
    <recommendedName>
        <fullName evidence="6">TVP38/TMEM64 family membrane protein</fullName>
    </recommendedName>
</protein>
<feature type="transmembrane region" description="Helical" evidence="6">
    <location>
        <begin position="79"/>
        <end position="106"/>
    </location>
</feature>
<dbReference type="PANTHER" id="PTHR12677:SF59">
    <property type="entry name" value="GOLGI APPARATUS MEMBRANE PROTEIN TVP38-RELATED"/>
    <property type="match status" value="1"/>
</dbReference>
<feature type="transmembrane region" description="Helical" evidence="6">
    <location>
        <begin position="6"/>
        <end position="26"/>
    </location>
</feature>
<keyword evidence="4 6" id="KW-1133">Transmembrane helix</keyword>
<comment type="similarity">
    <text evidence="6">Belongs to the TVP38/TMEM64 family.</text>
</comment>
<organism evidence="8 9">
    <name type="scientific">Exiguobacterium aurantiacum</name>
    <dbReference type="NCBI Taxonomy" id="33987"/>
    <lineage>
        <taxon>Bacteria</taxon>
        <taxon>Bacillati</taxon>
        <taxon>Bacillota</taxon>
        <taxon>Bacilli</taxon>
        <taxon>Bacillales</taxon>
        <taxon>Bacillales Family XII. Incertae Sedis</taxon>
        <taxon>Exiguobacterium</taxon>
    </lineage>
</organism>
<dbReference type="InterPro" id="IPR015414">
    <property type="entry name" value="TMEM64"/>
</dbReference>
<sequence length="218" mass="24351">MNKWKTQWMIAIVLIIFGTATLLYQWIDLRPGEIRDYIVQFGWLAPAVYIVLFTVRPLILFPTSVLSVAGGLAFGTLPGVVYTVIGATLSALVAYYIAICFGDRFVRHFETSDYEKIQHKIEEDGFFYVLILRLIPLVNFDLVSYASGLAKVRLPAYVVATMVGMIPGAFANNFLGSSIASGDLKMVILALAVFVVLTLVATVFREPIKQQINRYKKK</sequence>
<dbReference type="PANTHER" id="PTHR12677">
    <property type="entry name" value="GOLGI APPARATUS MEMBRANE PROTEIN TVP38-RELATED"/>
    <property type="match status" value="1"/>
</dbReference>
<dbReference type="RefSeq" id="WP_029333813.1">
    <property type="nucleotide sequence ID" value="NZ_UGGP01000001.1"/>
</dbReference>